<reference evidence="3" key="1">
    <citation type="submission" date="2014-04" db="EMBL/GenBank/DDBJ databases">
        <title>Evolutionary Origins and Diversification of the Mycorrhizal Mutualists.</title>
        <authorList>
            <consortium name="DOE Joint Genome Institute"/>
            <consortium name="Mycorrhizal Genomics Consortium"/>
            <person name="Kohler A."/>
            <person name="Kuo A."/>
            <person name="Nagy L.G."/>
            <person name="Floudas D."/>
            <person name="Copeland A."/>
            <person name="Barry K.W."/>
            <person name="Cichocki N."/>
            <person name="Veneault-Fourrey C."/>
            <person name="LaButti K."/>
            <person name="Lindquist E.A."/>
            <person name="Lipzen A."/>
            <person name="Lundell T."/>
            <person name="Morin E."/>
            <person name="Murat C."/>
            <person name="Riley R."/>
            <person name="Ohm R."/>
            <person name="Sun H."/>
            <person name="Tunlid A."/>
            <person name="Henrissat B."/>
            <person name="Grigoriev I.V."/>
            <person name="Hibbett D.S."/>
            <person name="Martin F."/>
        </authorList>
    </citation>
    <scope>NUCLEOTIDE SEQUENCE [LARGE SCALE GENOMIC DNA]</scope>
    <source>
        <strain evidence="3">FD-334 SS-4</strain>
    </source>
</reference>
<dbReference type="AlphaFoldDB" id="A0A0D2M3P1"/>
<organism evidence="2 3">
    <name type="scientific">Hypholoma sublateritium (strain FD-334 SS-4)</name>
    <dbReference type="NCBI Taxonomy" id="945553"/>
    <lineage>
        <taxon>Eukaryota</taxon>
        <taxon>Fungi</taxon>
        <taxon>Dikarya</taxon>
        <taxon>Basidiomycota</taxon>
        <taxon>Agaricomycotina</taxon>
        <taxon>Agaricomycetes</taxon>
        <taxon>Agaricomycetidae</taxon>
        <taxon>Agaricales</taxon>
        <taxon>Agaricineae</taxon>
        <taxon>Strophariaceae</taxon>
        <taxon>Hypholoma</taxon>
    </lineage>
</organism>
<evidence type="ECO:0000313" key="3">
    <source>
        <dbReference type="Proteomes" id="UP000054270"/>
    </source>
</evidence>
<gene>
    <name evidence="2" type="ORF">HYPSUDRAFT_70431</name>
</gene>
<sequence length="125" mass="13087">MGIQHAKNAVDGDDSGHAQRTGHAHRPSTSDDGQHRPTTARRSRAQHCTHSTFTASPHTPAANRRIHSPSLAIQAHIPTHATGAPSRSHLLAATPHLGTGGGAQQTPDGQISPSSIVRILDSDSK</sequence>
<evidence type="ECO:0000313" key="2">
    <source>
        <dbReference type="EMBL" id="KJA17798.1"/>
    </source>
</evidence>
<dbReference type="Proteomes" id="UP000054270">
    <property type="component" value="Unassembled WGS sequence"/>
</dbReference>
<accession>A0A0D2M3P1</accession>
<feature type="region of interest" description="Disordered" evidence="1">
    <location>
        <begin position="1"/>
        <end position="125"/>
    </location>
</feature>
<keyword evidence="3" id="KW-1185">Reference proteome</keyword>
<feature type="compositionally biased region" description="Polar residues" evidence="1">
    <location>
        <begin position="104"/>
        <end position="115"/>
    </location>
</feature>
<protein>
    <submittedName>
        <fullName evidence="2">Uncharacterized protein</fullName>
    </submittedName>
</protein>
<feature type="compositionally biased region" description="Basic residues" evidence="1">
    <location>
        <begin position="38"/>
        <end position="47"/>
    </location>
</feature>
<evidence type="ECO:0000256" key="1">
    <source>
        <dbReference type="SAM" id="MobiDB-lite"/>
    </source>
</evidence>
<name>A0A0D2M3P1_HYPSF</name>
<feature type="compositionally biased region" description="Polar residues" evidence="1">
    <location>
        <begin position="48"/>
        <end position="57"/>
    </location>
</feature>
<dbReference type="EMBL" id="KN817598">
    <property type="protein sequence ID" value="KJA17798.1"/>
    <property type="molecule type" value="Genomic_DNA"/>
</dbReference>
<feature type="compositionally biased region" description="Basic and acidic residues" evidence="1">
    <location>
        <begin position="8"/>
        <end position="17"/>
    </location>
</feature>
<proteinExistence type="predicted"/>